<reference evidence="3" key="1">
    <citation type="journal article" date="2023" name="Science">
        <title>Genome structures resolve the early diversification of teleost fishes.</title>
        <authorList>
            <person name="Parey E."/>
            <person name="Louis A."/>
            <person name="Montfort J."/>
            <person name="Bouchez O."/>
            <person name="Roques C."/>
            <person name="Iampietro C."/>
            <person name="Lluch J."/>
            <person name="Castinel A."/>
            <person name="Donnadieu C."/>
            <person name="Desvignes T."/>
            <person name="Floi Bucao C."/>
            <person name="Jouanno E."/>
            <person name="Wen M."/>
            <person name="Mejri S."/>
            <person name="Dirks R."/>
            <person name="Jansen H."/>
            <person name="Henkel C."/>
            <person name="Chen W.J."/>
            <person name="Zahm M."/>
            <person name="Cabau C."/>
            <person name="Klopp C."/>
            <person name="Thompson A.W."/>
            <person name="Robinson-Rechavi M."/>
            <person name="Braasch I."/>
            <person name="Lecointre G."/>
            <person name="Bobe J."/>
            <person name="Postlethwait J.H."/>
            <person name="Berthelot C."/>
            <person name="Roest Crollius H."/>
            <person name="Guiguen Y."/>
        </authorList>
    </citation>
    <scope>NUCLEOTIDE SEQUENCE</scope>
    <source>
        <strain evidence="3">NC1722</strain>
    </source>
</reference>
<organism evidence="3 4">
    <name type="scientific">Aldrovandia affinis</name>
    <dbReference type="NCBI Taxonomy" id="143900"/>
    <lineage>
        <taxon>Eukaryota</taxon>
        <taxon>Metazoa</taxon>
        <taxon>Chordata</taxon>
        <taxon>Craniata</taxon>
        <taxon>Vertebrata</taxon>
        <taxon>Euteleostomi</taxon>
        <taxon>Actinopterygii</taxon>
        <taxon>Neopterygii</taxon>
        <taxon>Teleostei</taxon>
        <taxon>Notacanthiformes</taxon>
        <taxon>Halosauridae</taxon>
        <taxon>Aldrovandia</taxon>
    </lineage>
</organism>
<dbReference type="AlphaFoldDB" id="A0AAD7WB61"/>
<name>A0AAD7WB61_9TELE</name>
<evidence type="ECO:0000313" key="4">
    <source>
        <dbReference type="Proteomes" id="UP001221898"/>
    </source>
</evidence>
<dbReference type="Proteomes" id="UP001221898">
    <property type="component" value="Unassembled WGS sequence"/>
</dbReference>
<gene>
    <name evidence="3" type="ORF">AAFF_G00102480</name>
</gene>
<evidence type="ECO:0000313" key="3">
    <source>
        <dbReference type="EMBL" id="KAJ8390642.1"/>
    </source>
</evidence>
<comment type="caution">
    <text evidence="3">The sequence shown here is derived from an EMBL/GenBank/DDBJ whole genome shotgun (WGS) entry which is preliminary data.</text>
</comment>
<feature type="compositionally biased region" description="Polar residues" evidence="2">
    <location>
        <begin position="28"/>
        <end position="37"/>
    </location>
</feature>
<evidence type="ECO:0000256" key="2">
    <source>
        <dbReference type="SAM" id="MobiDB-lite"/>
    </source>
</evidence>
<proteinExistence type="predicted"/>
<feature type="coiled-coil region" evidence="1">
    <location>
        <begin position="112"/>
        <end position="139"/>
    </location>
</feature>
<feature type="compositionally biased region" description="Basic and acidic residues" evidence="2">
    <location>
        <begin position="9"/>
        <end position="22"/>
    </location>
</feature>
<keyword evidence="1" id="KW-0175">Coiled coil</keyword>
<dbReference type="EMBL" id="JAINUG010000167">
    <property type="protein sequence ID" value="KAJ8390642.1"/>
    <property type="molecule type" value="Genomic_DNA"/>
</dbReference>
<evidence type="ECO:0000256" key="1">
    <source>
        <dbReference type="SAM" id="Coils"/>
    </source>
</evidence>
<feature type="region of interest" description="Disordered" evidence="2">
    <location>
        <begin position="1"/>
        <end position="54"/>
    </location>
</feature>
<sequence length="150" mass="17366">MVQGNMSPFEKDFSRIRHRAQEMKILSGDTSDNTPTKEQLDNLPSAENDTDDLHQNFTMEPYWVKEMRELKEKFSQLELMQVQMEHSIKNTPPPRPSNTEEEGSLSALWAVVKRLQDNEEASKQEMRQISSQITELKNLSARIPAISWSC</sequence>
<accession>A0AAD7WB61</accession>
<protein>
    <submittedName>
        <fullName evidence="3">Uncharacterized protein</fullName>
    </submittedName>
</protein>
<keyword evidence="4" id="KW-1185">Reference proteome</keyword>